<comment type="caution">
    <text evidence="1">The sequence shown here is derived from an EMBL/GenBank/DDBJ whole genome shotgun (WGS) entry which is preliminary data.</text>
</comment>
<evidence type="ECO:0000313" key="1">
    <source>
        <dbReference type="EMBL" id="KAJ8980797.1"/>
    </source>
</evidence>
<organism evidence="1 2">
    <name type="scientific">Molorchus minor</name>
    <dbReference type="NCBI Taxonomy" id="1323400"/>
    <lineage>
        <taxon>Eukaryota</taxon>
        <taxon>Metazoa</taxon>
        <taxon>Ecdysozoa</taxon>
        <taxon>Arthropoda</taxon>
        <taxon>Hexapoda</taxon>
        <taxon>Insecta</taxon>
        <taxon>Pterygota</taxon>
        <taxon>Neoptera</taxon>
        <taxon>Endopterygota</taxon>
        <taxon>Coleoptera</taxon>
        <taxon>Polyphaga</taxon>
        <taxon>Cucujiformia</taxon>
        <taxon>Chrysomeloidea</taxon>
        <taxon>Cerambycidae</taxon>
        <taxon>Lamiinae</taxon>
        <taxon>Monochamini</taxon>
        <taxon>Molorchus</taxon>
    </lineage>
</organism>
<dbReference type="InterPro" id="IPR036398">
    <property type="entry name" value="CA_dom_sf"/>
</dbReference>
<sequence>MPLAQGFPKVRFTDPLGVRSILRSQVRIFEEMRTTHNNPLRQNYRELQSINGRRVYLKVSPIREHIY</sequence>
<feature type="non-terminal residue" evidence="1">
    <location>
        <position position="67"/>
    </location>
</feature>
<dbReference type="SUPFAM" id="SSF51069">
    <property type="entry name" value="Carbonic anhydrase"/>
    <property type="match status" value="1"/>
</dbReference>
<dbReference type="Proteomes" id="UP001162164">
    <property type="component" value="Unassembled WGS sequence"/>
</dbReference>
<gene>
    <name evidence="1" type="ORF">NQ317_004799</name>
</gene>
<reference evidence="1" key="1">
    <citation type="journal article" date="2023" name="Insect Mol. Biol.">
        <title>Genome sequencing provides insights into the evolution of gene families encoding plant cell wall-degrading enzymes in longhorned beetles.</title>
        <authorList>
            <person name="Shin N.R."/>
            <person name="Okamura Y."/>
            <person name="Kirsch R."/>
            <person name="Pauchet Y."/>
        </authorList>
    </citation>
    <scope>NUCLEOTIDE SEQUENCE</scope>
    <source>
        <strain evidence="1">MMC_N1</strain>
    </source>
</reference>
<proteinExistence type="predicted"/>
<dbReference type="EMBL" id="JAPWTJ010000232">
    <property type="protein sequence ID" value="KAJ8980797.1"/>
    <property type="molecule type" value="Genomic_DNA"/>
</dbReference>
<name>A0ABQ9JTT5_9CUCU</name>
<evidence type="ECO:0000313" key="2">
    <source>
        <dbReference type="Proteomes" id="UP001162164"/>
    </source>
</evidence>
<accession>A0ABQ9JTT5</accession>
<protein>
    <submittedName>
        <fullName evidence="1">Uncharacterized protein</fullName>
    </submittedName>
</protein>
<keyword evidence="2" id="KW-1185">Reference proteome</keyword>